<dbReference type="GO" id="GO:0030983">
    <property type="term" value="F:mismatched DNA binding"/>
    <property type="evidence" value="ECO:0007669"/>
    <property type="project" value="InterPro"/>
</dbReference>
<keyword evidence="3" id="KW-0067">ATP-binding</keyword>
<feature type="domain" description="DNA mismatch repair proteins mutS family" evidence="5">
    <location>
        <begin position="146"/>
        <end position="301"/>
    </location>
</feature>
<evidence type="ECO:0000259" key="5">
    <source>
        <dbReference type="SMART" id="SM00534"/>
    </source>
</evidence>
<feature type="non-terminal residue" evidence="6">
    <location>
        <position position="1"/>
    </location>
</feature>
<evidence type="ECO:0000256" key="2">
    <source>
        <dbReference type="ARBA" id="ARBA00022741"/>
    </source>
</evidence>
<dbReference type="GO" id="GO:0007131">
    <property type="term" value="P:reciprocal meiotic recombination"/>
    <property type="evidence" value="ECO:0007669"/>
    <property type="project" value="TreeGrafter"/>
</dbReference>
<dbReference type="GO" id="GO:0140664">
    <property type="term" value="F:ATP-dependent DNA damage sensor activity"/>
    <property type="evidence" value="ECO:0007669"/>
    <property type="project" value="InterPro"/>
</dbReference>
<evidence type="ECO:0000313" key="7">
    <source>
        <dbReference type="Proteomes" id="UP000612746"/>
    </source>
</evidence>
<dbReference type="OrthoDB" id="2404434at2759"/>
<dbReference type="EMBL" id="JAEPRA010000008">
    <property type="protein sequence ID" value="KAG2181767.1"/>
    <property type="molecule type" value="Genomic_DNA"/>
</dbReference>
<dbReference type="SUPFAM" id="SSF48334">
    <property type="entry name" value="DNA repair protein MutS, domain III"/>
    <property type="match status" value="1"/>
</dbReference>
<dbReference type="GO" id="GO:0005524">
    <property type="term" value="F:ATP binding"/>
    <property type="evidence" value="ECO:0007669"/>
    <property type="project" value="UniProtKB-KW"/>
</dbReference>
<accession>A0A8H7PWQ4</accession>
<dbReference type="AlphaFoldDB" id="A0A8H7PWQ4"/>
<comment type="caution">
    <text evidence="6">The sequence shown here is derived from an EMBL/GenBank/DDBJ whole genome shotgun (WGS) entry which is preliminary data.</text>
</comment>
<evidence type="ECO:0000256" key="3">
    <source>
        <dbReference type="ARBA" id="ARBA00022840"/>
    </source>
</evidence>
<dbReference type="InterPro" id="IPR027417">
    <property type="entry name" value="P-loop_NTPase"/>
</dbReference>
<comment type="similarity">
    <text evidence="1">Belongs to the DNA mismatch repair MutS family.</text>
</comment>
<name>A0A8H7PWQ4_9FUNG</name>
<evidence type="ECO:0000256" key="4">
    <source>
        <dbReference type="ARBA" id="ARBA00023125"/>
    </source>
</evidence>
<evidence type="ECO:0000256" key="1">
    <source>
        <dbReference type="ARBA" id="ARBA00006271"/>
    </source>
</evidence>
<reference evidence="6" key="1">
    <citation type="submission" date="2020-12" db="EMBL/GenBank/DDBJ databases">
        <title>Metabolic potential, ecology and presence of endohyphal bacteria is reflected in genomic diversity of Mucoromycotina.</title>
        <authorList>
            <person name="Muszewska A."/>
            <person name="Okrasinska A."/>
            <person name="Steczkiewicz K."/>
            <person name="Drgas O."/>
            <person name="Orlowska M."/>
            <person name="Perlinska-Lenart U."/>
            <person name="Aleksandrzak-Piekarczyk T."/>
            <person name="Szatraj K."/>
            <person name="Zielenkiewicz U."/>
            <person name="Pilsyk S."/>
            <person name="Malc E."/>
            <person name="Mieczkowski P."/>
            <person name="Kruszewska J.S."/>
            <person name="Biernat P."/>
            <person name="Pawlowska J."/>
        </authorList>
    </citation>
    <scope>NUCLEOTIDE SEQUENCE</scope>
    <source>
        <strain evidence="6">WA0000051536</strain>
    </source>
</reference>
<proteinExistence type="inferred from homology"/>
<dbReference type="SUPFAM" id="SSF52540">
    <property type="entry name" value="P-loop containing nucleoside triphosphate hydrolases"/>
    <property type="match status" value="1"/>
</dbReference>
<dbReference type="PANTHER" id="PTHR11361:SF21">
    <property type="entry name" value="MUTS PROTEIN HOMOLOG 4"/>
    <property type="match status" value="1"/>
</dbReference>
<dbReference type="Gene3D" id="3.40.50.300">
    <property type="entry name" value="P-loop containing nucleotide triphosphate hydrolases"/>
    <property type="match status" value="1"/>
</dbReference>
<dbReference type="GO" id="GO:0006298">
    <property type="term" value="P:mismatch repair"/>
    <property type="evidence" value="ECO:0007669"/>
    <property type="project" value="InterPro"/>
</dbReference>
<gene>
    <name evidence="6" type="ORF">INT44_008582</name>
</gene>
<keyword evidence="4" id="KW-0238">DNA-binding</keyword>
<keyword evidence="7" id="KW-1185">Reference proteome</keyword>
<dbReference type="GO" id="GO:0005634">
    <property type="term" value="C:nucleus"/>
    <property type="evidence" value="ECO:0007669"/>
    <property type="project" value="TreeGrafter"/>
</dbReference>
<sequence>FIFPCKRIAEDTSLNIKTQFSEKNGFYLSLPVNATSRGNLPEQFISVIQKKRQLHFTSIELVSCSNLYVNKIMEDIRSGIHILYKFSEAIALLDLCVAFTHMCTVADYVRPEFSDTLAIKAGRHPIRERVSCSQFVPNDIFASDTTNFQIVTGPNMSGKSTYLRTIAMLVIMAHIGSFVPAKYASFRPTDYSLNPLKLFTRLPVDNSAESGISSFMVEMRDVAYMLQNVTDSSLIIMDEMGRATSTCDALAITTAVCEELIHTKAFVFFATHLHELTYTLDVYRNVVKLQLMVDLVRSVLSNTINL</sequence>
<dbReference type="Pfam" id="PF00488">
    <property type="entry name" value="MutS_V"/>
    <property type="match status" value="1"/>
</dbReference>
<dbReference type="SMART" id="SM00534">
    <property type="entry name" value="MUTSac"/>
    <property type="match status" value="1"/>
</dbReference>
<dbReference type="InterPro" id="IPR036187">
    <property type="entry name" value="DNA_mismatch_repair_MutS_sf"/>
</dbReference>
<dbReference type="InterPro" id="IPR045076">
    <property type="entry name" value="MutS"/>
</dbReference>
<organism evidence="6 7">
    <name type="scientific">Umbelopsis vinacea</name>
    <dbReference type="NCBI Taxonomy" id="44442"/>
    <lineage>
        <taxon>Eukaryota</taxon>
        <taxon>Fungi</taxon>
        <taxon>Fungi incertae sedis</taxon>
        <taxon>Mucoromycota</taxon>
        <taxon>Mucoromycotina</taxon>
        <taxon>Umbelopsidomycetes</taxon>
        <taxon>Umbelopsidales</taxon>
        <taxon>Umbelopsidaceae</taxon>
        <taxon>Umbelopsis</taxon>
    </lineage>
</organism>
<dbReference type="PANTHER" id="PTHR11361">
    <property type="entry name" value="DNA MISMATCH REPAIR PROTEIN MUTS FAMILY MEMBER"/>
    <property type="match status" value="1"/>
</dbReference>
<protein>
    <recommendedName>
        <fullName evidence="5">DNA mismatch repair proteins mutS family domain-containing protein</fullName>
    </recommendedName>
</protein>
<evidence type="ECO:0000313" key="6">
    <source>
        <dbReference type="EMBL" id="KAG2181767.1"/>
    </source>
</evidence>
<dbReference type="Proteomes" id="UP000612746">
    <property type="component" value="Unassembled WGS sequence"/>
</dbReference>
<keyword evidence="2" id="KW-0547">Nucleotide-binding</keyword>
<dbReference type="InterPro" id="IPR000432">
    <property type="entry name" value="DNA_mismatch_repair_MutS_C"/>
</dbReference>